<evidence type="ECO:0000256" key="1">
    <source>
        <dbReference type="ARBA" id="ARBA00004127"/>
    </source>
</evidence>
<proteinExistence type="inferred from homology"/>
<dbReference type="GO" id="GO:0016020">
    <property type="term" value="C:membrane"/>
    <property type="evidence" value="ECO:0007669"/>
    <property type="project" value="InterPro"/>
</dbReference>
<reference evidence="6" key="2">
    <citation type="submission" date="2017-05" db="EMBL/GenBank/DDBJ databases">
        <authorList>
            <consortium name="The Broad Institute Genomics Platform"/>
            <consortium name="The Broad Institute Genomic Center for Infectious Diseases"/>
            <person name="Earl A."/>
            <person name="Manson A."/>
            <person name="Schwartman J."/>
            <person name="Gilmore M."/>
            <person name="Abouelleil A."/>
            <person name="Cao P."/>
            <person name="Chapman S."/>
            <person name="Cusick C."/>
            <person name="Shea T."/>
            <person name="Young S."/>
            <person name="Neafsey D."/>
            <person name="Nusbaum C."/>
            <person name="Birren B."/>
        </authorList>
    </citation>
    <scope>NUCLEOTIDE SEQUENCE</scope>
    <source>
        <strain evidence="6">9E7_DIV0242</strain>
    </source>
</reference>
<keyword evidence="3" id="KW-0812">Transmembrane</keyword>
<dbReference type="PANTHER" id="PTHR22911">
    <property type="entry name" value="ACYL-MALONYL CONDENSING ENZYME-RELATED"/>
    <property type="match status" value="1"/>
</dbReference>
<dbReference type="PANTHER" id="PTHR22911:SF76">
    <property type="entry name" value="EAMA DOMAIN-CONTAINING PROTEIN"/>
    <property type="match status" value="1"/>
</dbReference>
<keyword evidence="7" id="KW-1185">Reference proteome</keyword>
<dbReference type="SUPFAM" id="SSF103481">
    <property type="entry name" value="Multidrug resistance efflux transporter EmrE"/>
    <property type="match status" value="2"/>
</dbReference>
<feature type="transmembrane region" description="Helical" evidence="3">
    <location>
        <begin position="179"/>
        <end position="199"/>
    </location>
</feature>
<feature type="transmembrane region" description="Helical" evidence="3">
    <location>
        <begin position="238"/>
        <end position="258"/>
    </location>
</feature>
<evidence type="ECO:0000313" key="6">
    <source>
        <dbReference type="EMBL" id="WYJ88481.1"/>
    </source>
</evidence>
<evidence type="ECO:0000256" key="3">
    <source>
        <dbReference type="SAM" id="Phobius"/>
    </source>
</evidence>
<dbReference type="AlphaFoldDB" id="A0A242KBA3"/>
<reference evidence="6" key="3">
    <citation type="submission" date="2024-03" db="EMBL/GenBank/DDBJ databases">
        <title>The Genome Sequence of Enterococcus sp. DIV0242b.</title>
        <authorList>
            <consortium name="The Broad Institute Genomics Platform"/>
            <consortium name="The Broad Institute Microbial Omics Core"/>
            <consortium name="The Broad Institute Genomic Center for Infectious Diseases"/>
            <person name="Earl A."/>
            <person name="Manson A."/>
            <person name="Gilmore M."/>
            <person name="Schwartman J."/>
            <person name="Shea T."/>
            <person name="Abouelleil A."/>
            <person name="Cao P."/>
            <person name="Chapman S."/>
            <person name="Cusick C."/>
            <person name="Young S."/>
            <person name="Neafsey D."/>
            <person name="Nusbaum C."/>
            <person name="Birren B."/>
        </authorList>
    </citation>
    <scope>NUCLEOTIDE SEQUENCE</scope>
    <source>
        <strain evidence="6">9E7_DIV0242</strain>
    </source>
</reference>
<feature type="domain" description="EamA" evidence="4">
    <location>
        <begin position="149"/>
        <end position="282"/>
    </location>
</feature>
<accession>A0A242KBA3</accession>
<evidence type="ECO:0000313" key="5">
    <source>
        <dbReference type="EMBL" id="OTP18432.1"/>
    </source>
</evidence>
<evidence type="ECO:0000256" key="2">
    <source>
        <dbReference type="ARBA" id="ARBA00007362"/>
    </source>
</evidence>
<dbReference type="InterPro" id="IPR000620">
    <property type="entry name" value="EamA_dom"/>
</dbReference>
<feature type="transmembrane region" description="Helical" evidence="3">
    <location>
        <begin position="12"/>
        <end position="30"/>
    </location>
</feature>
<dbReference type="RefSeq" id="WP_086347422.1">
    <property type="nucleotide sequence ID" value="NZ_CP147247.1"/>
</dbReference>
<dbReference type="EMBL" id="NGMM01000001">
    <property type="protein sequence ID" value="OTP18432.1"/>
    <property type="molecule type" value="Genomic_DNA"/>
</dbReference>
<dbReference type="Proteomes" id="UP000195141">
    <property type="component" value="Chromosome"/>
</dbReference>
<protein>
    <recommendedName>
        <fullName evidence="4">EamA domain-containing protein</fullName>
    </recommendedName>
</protein>
<dbReference type="Gene3D" id="1.10.3730.20">
    <property type="match status" value="1"/>
</dbReference>
<dbReference type="OrthoDB" id="9790852at2"/>
<comment type="similarity">
    <text evidence="2">Belongs to the EamA transporter family.</text>
</comment>
<evidence type="ECO:0000259" key="4">
    <source>
        <dbReference type="Pfam" id="PF00892"/>
    </source>
</evidence>
<feature type="transmembrane region" description="Helical" evidence="3">
    <location>
        <begin position="36"/>
        <end position="54"/>
    </location>
</feature>
<feature type="domain" description="EamA" evidence="4">
    <location>
        <begin position="11"/>
        <end position="137"/>
    </location>
</feature>
<gene>
    <name evidence="6" type="ORF">A5888_000200</name>
    <name evidence="5" type="ORF">A5888_000246</name>
</gene>
<feature type="transmembrane region" description="Helical" evidence="3">
    <location>
        <begin position="211"/>
        <end position="231"/>
    </location>
</feature>
<sequence>MKNRGNQTNDVILALVAVSFLATGGIFVKFSQLPPINTGFYRVLFSLPILGLLVRKELKGIAKRDWLLLLFAGVFLAGDIALWNLSFTYTTVANANLLTNLTPFTVIPLSFFLFKEKIPRLFPIGAGLTILGVFLLIGGKAVPSSASYFGDFLALCASFFYAGFLLICYHLRDHLSSGIIMFISGIGTTISLFFTAGAVEGLRIPVTWSAIWPILGLTICLQVIGHNLLAYCQGKISVNLSSVICLAQPAIASVYSFIFFAEKITTKEMMGIVIVIFGVYLVKMQYSKKTESSPERQLEQSINK</sequence>
<organism evidence="5">
    <name type="scientific">Candidatus Enterococcus clewellii</name>
    <dbReference type="NCBI Taxonomy" id="1834193"/>
    <lineage>
        <taxon>Bacteria</taxon>
        <taxon>Bacillati</taxon>
        <taxon>Bacillota</taxon>
        <taxon>Bacilli</taxon>
        <taxon>Lactobacillales</taxon>
        <taxon>Enterococcaceae</taxon>
        <taxon>Enterococcus</taxon>
    </lineage>
</organism>
<feature type="transmembrane region" description="Helical" evidence="3">
    <location>
        <begin position="264"/>
        <end position="282"/>
    </location>
</feature>
<feature type="transmembrane region" description="Helical" evidence="3">
    <location>
        <begin position="121"/>
        <end position="142"/>
    </location>
</feature>
<feature type="transmembrane region" description="Helical" evidence="3">
    <location>
        <begin position="148"/>
        <end position="167"/>
    </location>
</feature>
<name>A0A242KBA3_9ENTE</name>
<comment type="subcellular location">
    <subcellularLocation>
        <location evidence="1">Endomembrane system</location>
        <topology evidence="1">Multi-pass membrane protein</topology>
    </subcellularLocation>
</comment>
<keyword evidence="3" id="KW-0472">Membrane</keyword>
<dbReference type="EMBL" id="CP147247">
    <property type="protein sequence ID" value="WYJ88481.1"/>
    <property type="molecule type" value="Genomic_DNA"/>
</dbReference>
<dbReference type="InterPro" id="IPR037185">
    <property type="entry name" value="EmrE-like"/>
</dbReference>
<keyword evidence="3" id="KW-1133">Transmembrane helix</keyword>
<dbReference type="Pfam" id="PF00892">
    <property type="entry name" value="EamA"/>
    <property type="match status" value="2"/>
</dbReference>
<reference evidence="5" key="1">
    <citation type="submission" date="2017-05" db="EMBL/GenBank/DDBJ databases">
        <title>The Genome Sequence of Enterococcus sp. 9E7_DIV0242.</title>
        <authorList>
            <consortium name="The Broad Institute Genomics Platform"/>
            <consortium name="The Broad Institute Genomic Center for Infectious Diseases"/>
            <person name="Earl A."/>
            <person name="Manson A."/>
            <person name="Schwartman J."/>
            <person name="Gilmore M."/>
            <person name="Abouelleil A."/>
            <person name="Cao P."/>
            <person name="Chapman S."/>
            <person name="Cusick C."/>
            <person name="Shea T."/>
            <person name="Young S."/>
            <person name="Neafsey D."/>
            <person name="Nusbaum C."/>
            <person name="Birren B."/>
        </authorList>
    </citation>
    <scope>NUCLEOTIDE SEQUENCE [LARGE SCALE GENOMIC DNA]</scope>
    <source>
        <strain evidence="5">9E7_DIV0242</strain>
    </source>
</reference>
<feature type="transmembrane region" description="Helical" evidence="3">
    <location>
        <begin position="97"/>
        <end position="114"/>
    </location>
</feature>
<evidence type="ECO:0000313" key="7">
    <source>
        <dbReference type="Proteomes" id="UP000195141"/>
    </source>
</evidence>
<feature type="transmembrane region" description="Helical" evidence="3">
    <location>
        <begin position="66"/>
        <end position="85"/>
    </location>
</feature>